<dbReference type="AlphaFoldDB" id="A0A2K8L722"/>
<name>A0A2K8L722_9PROT</name>
<protein>
    <recommendedName>
        <fullName evidence="3">Divergent polysaccharide deacetylase</fullName>
    </recommendedName>
</protein>
<dbReference type="Gene3D" id="3.20.20.370">
    <property type="entry name" value="Glycoside hydrolase/deacetylase"/>
    <property type="match status" value="1"/>
</dbReference>
<dbReference type="EMBL" id="CP018800">
    <property type="protein sequence ID" value="ATX83043.1"/>
    <property type="molecule type" value="Genomic_DNA"/>
</dbReference>
<keyword evidence="2" id="KW-1185">Reference proteome</keyword>
<dbReference type="GO" id="GO:0005975">
    <property type="term" value="P:carbohydrate metabolic process"/>
    <property type="evidence" value="ECO:0007669"/>
    <property type="project" value="InterPro"/>
</dbReference>
<gene>
    <name evidence="1" type="ORF">Ga0123462_2209</name>
</gene>
<dbReference type="RefSeq" id="WP_100266324.1">
    <property type="nucleotide sequence ID" value="NZ_CP018800.1"/>
</dbReference>
<dbReference type="CDD" id="cd10936">
    <property type="entry name" value="CE4_DAC2"/>
    <property type="match status" value="1"/>
</dbReference>
<dbReference type="SUPFAM" id="SSF88713">
    <property type="entry name" value="Glycoside hydrolase/deacetylase"/>
    <property type="match status" value="1"/>
</dbReference>
<sequence length="304" mass="34132">MSHKKMQPQWLALLFLIVLSLLLVVVSLQGTASQKRVEVPDATVKAVAPSLPEPERDALLNMEPGLQHPESGLALIMDDVGYDLAALRRILALPMPVAISIIPDAPFAHDSAEMAHAMGQLVMLHLPMEPTSEKYRNRMTPYFLNEKMDRSELRQTFLRGLTAVPYVQGVNNHMGSHLTELIEPMRWVMEVCREQGLFFVDSVTSNRSVAAEAAELAGVAWASRRIFLDHDKSPEAMQRAWQKAERCLEQEKQCIVIAHPYRSTITFLEEQLGTELMESASSVNQLLHESKPVHQAKIKPEVLL</sequence>
<dbReference type="KEGG" id="mfn:Ga0123462_2209"/>
<dbReference type="PANTHER" id="PTHR30105">
    <property type="entry name" value="UNCHARACTERIZED YIBQ-RELATED"/>
    <property type="match status" value="1"/>
</dbReference>
<evidence type="ECO:0000313" key="2">
    <source>
        <dbReference type="Proteomes" id="UP000231637"/>
    </source>
</evidence>
<dbReference type="InterPro" id="IPR011330">
    <property type="entry name" value="Glyco_hydro/deAcase_b/a-brl"/>
</dbReference>
<dbReference type="Pfam" id="PF04748">
    <property type="entry name" value="Polysacc_deac_2"/>
    <property type="match status" value="1"/>
</dbReference>
<proteinExistence type="predicted"/>
<evidence type="ECO:0008006" key="3">
    <source>
        <dbReference type="Google" id="ProtNLM"/>
    </source>
</evidence>
<evidence type="ECO:0000313" key="1">
    <source>
        <dbReference type="EMBL" id="ATX83043.1"/>
    </source>
</evidence>
<dbReference type="InterPro" id="IPR006837">
    <property type="entry name" value="Divergent_DAC"/>
</dbReference>
<dbReference type="OrthoDB" id="9784811at2"/>
<organism evidence="1 2">
    <name type="scientific">Mariprofundus ferrinatatus</name>
    <dbReference type="NCBI Taxonomy" id="1921087"/>
    <lineage>
        <taxon>Bacteria</taxon>
        <taxon>Pseudomonadati</taxon>
        <taxon>Pseudomonadota</taxon>
        <taxon>Candidatius Mariprofundia</taxon>
        <taxon>Mariprofundales</taxon>
        <taxon>Mariprofundaceae</taxon>
        <taxon>Mariprofundus</taxon>
    </lineage>
</organism>
<dbReference type="Proteomes" id="UP000231637">
    <property type="component" value="Chromosome"/>
</dbReference>
<reference evidence="1 2" key="1">
    <citation type="submission" date="2016-12" db="EMBL/GenBank/DDBJ databases">
        <title>Isolation and genomic insights into novel planktonic Zetaproteobacteria from stratified waters of the Chesapeake Bay.</title>
        <authorList>
            <person name="McAllister S.M."/>
            <person name="Kato S."/>
            <person name="Chan C.S."/>
            <person name="Chiu B.K."/>
            <person name="Field E.K."/>
        </authorList>
    </citation>
    <scope>NUCLEOTIDE SEQUENCE [LARGE SCALE GENOMIC DNA]</scope>
    <source>
        <strain evidence="1 2">CP-8</strain>
    </source>
</reference>
<accession>A0A2K8L722</accession>
<dbReference type="PANTHER" id="PTHR30105:SF2">
    <property type="entry name" value="DIVERGENT POLYSACCHARIDE DEACETYLASE SUPERFAMILY"/>
    <property type="match status" value="1"/>
</dbReference>